<dbReference type="Proteomes" id="UP000015442">
    <property type="component" value="Unassembled WGS sequence"/>
</dbReference>
<sequence>MLLYRSQHNRVVEKLILNQFLFHGNGKLKQFFDLNYGIFQQL</sequence>
<organism evidence="1 2">
    <name type="scientific">Leptospira noguchii serovar Panama str. CZ214</name>
    <dbReference type="NCBI Taxonomy" id="1001595"/>
    <lineage>
        <taxon>Bacteria</taxon>
        <taxon>Pseudomonadati</taxon>
        <taxon>Spirochaetota</taxon>
        <taxon>Spirochaetia</taxon>
        <taxon>Leptospirales</taxon>
        <taxon>Leptospiraceae</taxon>
        <taxon>Leptospira</taxon>
    </lineage>
</organism>
<evidence type="ECO:0000313" key="2">
    <source>
        <dbReference type="Proteomes" id="UP000015442"/>
    </source>
</evidence>
<evidence type="ECO:0000313" key="1">
    <source>
        <dbReference type="EMBL" id="EQA69823.1"/>
    </source>
</evidence>
<dbReference type="AlphaFoldDB" id="T0F9F2"/>
<comment type="caution">
    <text evidence="1">The sequence shown here is derived from an EMBL/GenBank/DDBJ whole genome shotgun (WGS) entry which is preliminary data.</text>
</comment>
<name>T0F9F2_9LEPT</name>
<gene>
    <name evidence="1" type="ORF">LEP1GSC059_2306</name>
</gene>
<proteinExistence type="predicted"/>
<reference evidence="1 2" key="1">
    <citation type="submission" date="2013-05" db="EMBL/GenBank/DDBJ databases">
        <authorList>
            <person name="Harkins D.M."/>
            <person name="Durkin A.S."/>
            <person name="Brinkac L.M."/>
            <person name="Haft D.H."/>
            <person name="Selengut J.D."/>
            <person name="Sanka R."/>
            <person name="DePew J."/>
            <person name="Purushe J."/>
            <person name="Hartskeerl R.A."/>
            <person name="Ahmed A."/>
            <person name="van der Linden H."/>
            <person name="Goris M.G.A."/>
            <person name="Vinetz J.M."/>
            <person name="Sutton G.G."/>
            <person name="Nierman W.C."/>
            <person name="Fouts D.E."/>
        </authorList>
    </citation>
    <scope>NUCLEOTIDE SEQUENCE [LARGE SCALE GENOMIC DNA]</scope>
    <source>
        <strain evidence="1 2">CZ214</strain>
    </source>
</reference>
<dbReference type="EMBL" id="AKWY02000034">
    <property type="protein sequence ID" value="EQA69823.1"/>
    <property type="molecule type" value="Genomic_DNA"/>
</dbReference>
<accession>T0F9F2</accession>
<protein>
    <submittedName>
        <fullName evidence="1">Uncharacterized protein</fullName>
    </submittedName>
</protein>